<gene>
    <name evidence="1" type="ORF">SAMN04488569_10373</name>
</gene>
<evidence type="ECO:0008006" key="3">
    <source>
        <dbReference type="Google" id="ProtNLM"/>
    </source>
</evidence>
<dbReference type="InterPro" id="IPR000150">
    <property type="entry name" value="Cof"/>
</dbReference>
<dbReference type="InterPro" id="IPR036412">
    <property type="entry name" value="HAD-like_sf"/>
</dbReference>
<dbReference type="Gene3D" id="3.30.1240.10">
    <property type="match status" value="1"/>
</dbReference>
<keyword evidence="2" id="KW-1185">Reference proteome</keyword>
<dbReference type="Pfam" id="PF08282">
    <property type="entry name" value="Hydrolase_3"/>
    <property type="match status" value="1"/>
</dbReference>
<protein>
    <recommendedName>
        <fullName evidence="3">Haloacid dehalogenase-like hydrolase</fullName>
    </recommendedName>
</protein>
<dbReference type="InterPro" id="IPR023214">
    <property type="entry name" value="HAD_sf"/>
</dbReference>
<dbReference type="AlphaFoldDB" id="A0A1I3ZPW5"/>
<dbReference type="SUPFAM" id="SSF56784">
    <property type="entry name" value="HAD-like"/>
    <property type="match status" value="1"/>
</dbReference>
<dbReference type="PROSITE" id="PS01229">
    <property type="entry name" value="COF_2"/>
    <property type="match status" value="1"/>
</dbReference>
<dbReference type="PANTHER" id="PTHR10000">
    <property type="entry name" value="PHOSPHOSERINE PHOSPHATASE"/>
    <property type="match status" value="1"/>
</dbReference>
<accession>A0A1I3ZPW5</accession>
<dbReference type="Gene3D" id="3.40.50.1000">
    <property type="entry name" value="HAD superfamily/HAD-like"/>
    <property type="match status" value="1"/>
</dbReference>
<evidence type="ECO:0000313" key="2">
    <source>
        <dbReference type="Proteomes" id="UP000199589"/>
    </source>
</evidence>
<dbReference type="GO" id="GO:0016791">
    <property type="term" value="F:phosphatase activity"/>
    <property type="evidence" value="ECO:0007669"/>
    <property type="project" value="UniProtKB-ARBA"/>
</dbReference>
<dbReference type="EMBL" id="FOSJ01000037">
    <property type="protein sequence ID" value="SFK46194.1"/>
    <property type="molecule type" value="Genomic_DNA"/>
</dbReference>
<proteinExistence type="predicted"/>
<dbReference type="GO" id="GO:0005829">
    <property type="term" value="C:cytosol"/>
    <property type="evidence" value="ECO:0007669"/>
    <property type="project" value="TreeGrafter"/>
</dbReference>
<dbReference type="PANTHER" id="PTHR10000:SF8">
    <property type="entry name" value="HAD SUPERFAMILY HYDROLASE-LIKE, TYPE 3"/>
    <property type="match status" value="1"/>
</dbReference>
<dbReference type="SFLD" id="SFLDG01140">
    <property type="entry name" value="C2.B:_Phosphomannomutase_and_P"/>
    <property type="match status" value="1"/>
</dbReference>
<dbReference type="NCBIfam" id="TIGR00099">
    <property type="entry name" value="Cof-subfamily"/>
    <property type="match status" value="1"/>
</dbReference>
<dbReference type="SFLD" id="SFLDG01144">
    <property type="entry name" value="C2.B.4:_PGP_Like"/>
    <property type="match status" value="1"/>
</dbReference>
<evidence type="ECO:0000313" key="1">
    <source>
        <dbReference type="EMBL" id="SFK46194.1"/>
    </source>
</evidence>
<reference evidence="2" key="1">
    <citation type="submission" date="2016-10" db="EMBL/GenBank/DDBJ databases">
        <authorList>
            <person name="Varghese N."/>
            <person name="Submissions S."/>
        </authorList>
    </citation>
    <scope>NUCLEOTIDE SEQUENCE [LARGE SCALE GENOMIC DNA]</scope>
    <source>
        <strain evidence="2">DSM 16108</strain>
    </source>
</reference>
<dbReference type="CDD" id="cd07516">
    <property type="entry name" value="HAD_Pase"/>
    <property type="match status" value="1"/>
</dbReference>
<dbReference type="NCBIfam" id="TIGR01484">
    <property type="entry name" value="HAD-SF-IIB"/>
    <property type="match status" value="1"/>
</dbReference>
<sequence length="268" mass="30483">MKLIAIDMDGTLLNSQNYITNKQLNFLEKLDTKKDFHLVLTTGRPLKGVINMIPEKIKQNLYIIGLNGSIIVDPKMNTTKSYSLNLLEFMEIQQFAKRINVDVAVLDSKEFYTTAEKTTNLMKYDAGLNKMEMKEIKLENIKNLDIIAKVLLFFQPERMKEVTNMIPQQFFRQFSIVFSQPYLIEFLPQGIDKGSSILSLAKQLKIDEKDIVVIGDGLNDLPMIKIAGVSIGMKNSVPEVLNSVDYVTLSNDEDGVQYAIEKFILKNS</sequence>
<dbReference type="RefSeq" id="WP_072693359.1">
    <property type="nucleotide sequence ID" value="NZ_FOSJ01000037.1"/>
</dbReference>
<dbReference type="PROSITE" id="PS01228">
    <property type="entry name" value="COF_1"/>
    <property type="match status" value="1"/>
</dbReference>
<dbReference type="InterPro" id="IPR006379">
    <property type="entry name" value="HAD-SF_hydro_IIB"/>
</dbReference>
<organism evidence="1 2">
    <name type="scientific">Marinilactibacillus piezotolerans</name>
    <dbReference type="NCBI Taxonomy" id="258723"/>
    <lineage>
        <taxon>Bacteria</taxon>
        <taxon>Bacillati</taxon>
        <taxon>Bacillota</taxon>
        <taxon>Bacilli</taxon>
        <taxon>Lactobacillales</taxon>
        <taxon>Carnobacteriaceae</taxon>
        <taxon>Marinilactibacillus</taxon>
    </lineage>
</organism>
<dbReference type="SFLD" id="SFLDS00003">
    <property type="entry name" value="Haloacid_Dehalogenase"/>
    <property type="match status" value="1"/>
</dbReference>
<dbReference type="GO" id="GO:0000287">
    <property type="term" value="F:magnesium ion binding"/>
    <property type="evidence" value="ECO:0007669"/>
    <property type="project" value="TreeGrafter"/>
</dbReference>
<name>A0A1I3ZPW5_9LACT</name>
<dbReference type="Proteomes" id="UP000199589">
    <property type="component" value="Unassembled WGS sequence"/>
</dbReference>